<dbReference type="AlphaFoldDB" id="A0A2N2DYJ9"/>
<dbReference type="Proteomes" id="UP000233325">
    <property type="component" value="Unassembled WGS sequence"/>
</dbReference>
<evidence type="ECO:0000313" key="3">
    <source>
        <dbReference type="EMBL" id="PKM87527.1"/>
    </source>
</evidence>
<sequence>MSLKNKVAVITGAGQGIGKAIAVAFAAENCRVVVSDLNKAACDEVVAEIKEKGGSAIAVKCDASVKTEIDKMIGETIEEFGGLDIIVNNAGIFPFRPFAEMTEEEWDQVLDVNLKSAFLCSQAAAKMMSAGGRIINISSIASVIGFAGLVHYCSSKSGMSGLTRAVALEIANRHITVNAIAPGSIETPGATTGLDEKMKEQTVAAIPLGRMGTGDDIAQAALFLASEKASYITGQTIIVDGGWTLR</sequence>
<dbReference type="InterPro" id="IPR036291">
    <property type="entry name" value="NAD(P)-bd_dom_sf"/>
</dbReference>
<evidence type="ECO:0000259" key="2">
    <source>
        <dbReference type="SMART" id="SM00822"/>
    </source>
</evidence>
<dbReference type="InterPro" id="IPR050259">
    <property type="entry name" value="SDR"/>
</dbReference>
<dbReference type="GO" id="GO:0032787">
    <property type="term" value="P:monocarboxylic acid metabolic process"/>
    <property type="evidence" value="ECO:0007669"/>
    <property type="project" value="UniProtKB-ARBA"/>
</dbReference>
<protein>
    <recommendedName>
        <fullName evidence="2">Ketoreductase domain-containing protein</fullName>
    </recommendedName>
</protein>
<organism evidence="3 4">
    <name type="scientific">Candidatus Falkowbacteria bacterium HGW-Falkowbacteria-2</name>
    <dbReference type="NCBI Taxonomy" id="2013769"/>
    <lineage>
        <taxon>Bacteria</taxon>
        <taxon>Candidatus Falkowiibacteriota</taxon>
    </lineage>
</organism>
<proteinExistence type="inferred from homology"/>
<dbReference type="NCBIfam" id="NF009466">
    <property type="entry name" value="PRK12826.1-2"/>
    <property type="match status" value="1"/>
</dbReference>
<name>A0A2N2DYJ9_9BACT</name>
<dbReference type="PROSITE" id="PS00061">
    <property type="entry name" value="ADH_SHORT"/>
    <property type="match status" value="1"/>
</dbReference>
<dbReference type="NCBIfam" id="NF005559">
    <property type="entry name" value="PRK07231.1"/>
    <property type="match status" value="1"/>
</dbReference>
<dbReference type="PANTHER" id="PTHR42879">
    <property type="entry name" value="3-OXOACYL-(ACYL-CARRIER-PROTEIN) REDUCTASE"/>
    <property type="match status" value="1"/>
</dbReference>
<reference evidence="3 4" key="1">
    <citation type="journal article" date="2017" name="ISME J.">
        <title>Potential for microbial H2 and metal transformations associated with novel bacteria and archaea in deep terrestrial subsurface sediments.</title>
        <authorList>
            <person name="Hernsdorf A.W."/>
            <person name="Amano Y."/>
            <person name="Miyakawa K."/>
            <person name="Ise K."/>
            <person name="Suzuki Y."/>
            <person name="Anantharaman K."/>
            <person name="Probst A."/>
            <person name="Burstein D."/>
            <person name="Thomas B.C."/>
            <person name="Banfield J.F."/>
        </authorList>
    </citation>
    <scope>NUCLEOTIDE SEQUENCE [LARGE SCALE GENOMIC DNA]</scope>
    <source>
        <strain evidence="3">HGW-Falkowbacteria-2</strain>
    </source>
</reference>
<dbReference type="PRINTS" id="PR00081">
    <property type="entry name" value="GDHRDH"/>
</dbReference>
<dbReference type="InterPro" id="IPR020904">
    <property type="entry name" value="Sc_DH/Rdtase_CS"/>
</dbReference>
<dbReference type="Gene3D" id="3.40.50.720">
    <property type="entry name" value="NAD(P)-binding Rossmann-like Domain"/>
    <property type="match status" value="1"/>
</dbReference>
<feature type="domain" description="Ketoreductase" evidence="2">
    <location>
        <begin position="6"/>
        <end position="183"/>
    </location>
</feature>
<dbReference type="Pfam" id="PF13561">
    <property type="entry name" value="adh_short_C2"/>
    <property type="match status" value="1"/>
</dbReference>
<evidence type="ECO:0000256" key="1">
    <source>
        <dbReference type="ARBA" id="ARBA00006484"/>
    </source>
</evidence>
<dbReference type="PANTHER" id="PTHR42879:SF2">
    <property type="entry name" value="3-OXOACYL-[ACYL-CARRIER-PROTEIN] REDUCTASE FABG"/>
    <property type="match status" value="1"/>
</dbReference>
<dbReference type="SMART" id="SM00822">
    <property type="entry name" value="PKS_KR"/>
    <property type="match status" value="1"/>
</dbReference>
<comment type="caution">
    <text evidence="3">The sequence shown here is derived from an EMBL/GenBank/DDBJ whole genome shotgun (WGS) entry which is preliminary data.</text>
</comment>
<dbReference type="SUPFAM" id="SSF51735">
    <property type="entry name" value="NAD(P)-binding Rossmann-fold domains"/>
    <property type="match status" value="1"/>
</dbReference>
<comment type="similarity">
    <text evidence="1">Belongs to the short-chain dehydrogenases/reductases (SDR) family.</text>
</comment>
<dbReference type="EMBL" id="PHAH01000041">
    <property type="protein sequence ID" value="PKM87527.1"/>
    <property type="molecule type" value="Genomic_DNA"/>
</dbReference>
<evidence type="ECO:0000313" key="4">
    <source>
        <dbReference type="Proteomes" id="UP000233325"/>
    </source>
</evidence>
<dbReference type="FunFam" id="3.40.50.720:FF:000084">
    <property type="entry name" value="Short-chain dehydrogenase reductase"/>
    <property type="match status" value="1"/>
</dbReference>
<dbReference type="PRINTS" id="PR00080">
    <property type="entry name" value="SDRFAMILY"/>
</dbReference>
<dbReference type="InterPro" id="IPR057326">
    <property type="entry name" value="KR_dom"/>
</dbReference>
<gene>
    <name evidence="3" type="ORF">CVU83_02925</name>
</gene>
<accession>A0A2N2DYJ9</accession>
<dbReference type="InterPro" id="IPR002347">
    <property type="entry name" value="SDR_fam"/>
</dbReference>